<dbReference type="InterPro" id="IPR018060">
    <property type="entry name" value="HTH_AraC"/>
</dbReference>
<dbReference type="AlphaFoldDB" id="A0A255GED7"/>
<keyword evidence="2" id="KW-0238">DNA-binding</keyword>
<dbReference type="SUPFAM" id="SSF46689">
    <property type="entry name" value="Homeodomain-like"/>
    <property type="match status" value="1"/>
</dbReference>
<dbReference type="RefSeq" id="WP_094405915.1">
    <property type="nucleotide sequence ID" value="NZ_NMVO01000014.1"/>
</dbReference>
<dbReference type="EMBL" id="NMVO01000014">
    <property type="protein sequence ID" value="OYO12866.1"/>
    <property type="molecule type" value="Genomic_DNA"/>
</dbReference>
<evidence type="ECO:0000313" key="5">
    <source>
        <dbReference type="Proteomes" id="UP000215896"/>
    </source>
</evidence>
<dbReference type="InterPro" id="IPR035418">
    <property type="entry name" value="AraC-bd_2"/>
</dbReference>
<dbReference type="InterPro" id="IPR050204">
    <property type="entry name" value="AraC_XylS_family_regulators"/>
</dbReference>
<protein>
    <submittedName>
        <fullName evidence="4">Uncharacterized protein</fullName>
    </submittedName>
</protein>
<dbReference type="Proteomes" id="UP000215896">
    <property type="component" value="Unassembled WGS sequence"/>
</dbReference>
<evidence type="ECO:0000256" key="3">
    <source>
        <dbReference type="ARBA" id="ARBA00023163"/>
    </source>
</evidence>
<evidence type="ECO:0000256" key="2">
    <source>
        <dbReference type="ARBA" id="ARBA00023125"/>
    </source>
</evidence>
<dbReference type="InterPro" id="IPR018062">
    <property type="entry name" value="HTH_AraC-typ_CS"/>
</dbReference>
<dbReference type="GO" id="GO:0043565">
    <property type="term" value="F:sequence-specific DNA binding"/>
    <property type="evidence" value="ECO:0007669"/>
    <property type="project" value="InterPro"/>
</dbReference>
<keyword evidence="3" id="KW-0804">Transcription</keyword>
<dbReference type="PROSITE" id="PS00041">
    <property type="entry name" value="HTH_ARAC_FAMILY_1"/>
    <property type="match status" value="1"/>
</dbReference>
<comment type="caution">
    <text evidence="4">The sequence shown here is derived from an EMBL/GenBank/DDBJ whole genome shotgun (WGS) entry which is preliminary data.</text>
</comment>
<dbReference type="PROSITE" id="PS01124">
    <property type="entry name" value="HTH_ARAC_FAMILY_2"/>
    <property type="match status" value="1"/>
</dbReference>
<dbReference type="SMART" id="SM00342">
    <property type="entry name" value="HTH_ARAC"/>
    <property type="match status" value="1"/>
</dbReference>
<organism evidence="4 5">
    <name type="scientific">Enemella evansiae</name>
    <dbReference type="NCBI Taxonomy" id="2016499"/>
    <lineage>
        <taxon>Bacteria</taxon>
        <taxon>Bacillati</taxon>
        <taxon>Actinomycetota</taxon>
        <taxon>Actinomycetes</taxon>
        <taxon>Propionibacteriales</taxon>
        <taxon>Propionibacteriaceae</taxon>
        <taxon>Enemella</taxon>
    </lineage>
</organism>
<keyword evidence="5" id="KW-1185">Reference proteome</keyword>
<dbReference type="InterPro" id="IPR009057">
    <property type="entry name" value="Homeodomain-like_sf"/>
</dbReference>
<dbReference type="GO" id="GO:0003700">
    <property type="term" value="F:DNA-binding transcription factor activity"/>
    <property type="evidence" value="ECO:0007669"/>
    <property type="project" value="InterPro"/>
</dbReference>
<keyword evidence="1" id="KW-0805">Transcription regulation</keyword>
<dbReference type="PANTHER" id="PTHR46796:SF6">
    <property type="entry name" value="ARAC SUBFAMILY"/>
    <property type="match status" value="1"/>
</dbReference>
<reference evidence="4 5" key="1">
    <citation type="submission" date="2017-07" db="EMBL/GenBank/DDBJ databases">
        <title>Draft whole genome sequences of clinical Proprionibacteriaceae strains.</title>
        <authorList>
            <person name="Bernier A.-M."/>
            <person name="Bernard K."/>
            <person name="Domingo M.-C."/>
        </authorList>
    </citation>
    <scope>NUCLEOTIDE SEQUENCE [LARGE SCALE GENOMIC DNA]</scope>
    <source>
        <strain evidence="4 5">NML 030167</strain>
    </source>
</reference>
<evidence type="ECO:0000313" key="4">
    <source>
        <dbReference type="EMBL" id="OYO12866.1"/>
    </source>
</evidence>
<dbReference type="Gene3D" id="1.10.10.60">
    <property type="entry name" value="Homeodomain-like"/>
    <property type="match status" value="1"/>
</dbReference>
<dbReference type="Pfam" id="PF14525">
    <property type="entry name" value="AraC_binding_2"/>
    <property type="match status" value="1"/>
</dbReference>
<name>A0A255GED7_9ACTN</name>
<accession>A0A4R6LWB8</accession>
<dbReference type="PANTHER" id="PTHR46796">
    <property type="entry name" value="HTH-TYPE TRANSCRIPTIONAL ACTIVATOR RHAS-RELATED"/>
    <property type="match status" value="1"/>
</dbReference>
<sequence>MTADVDSPWAEQMAGAFGLAVGPGAGRVRQAALGEVAAFRMAGTPQVLRRTARAIRGADTTPVKVCAVRSGELVLHREREGELRIGPGQLVLYDTARPYQLRAEDRWSCTVMTVPRDLLALPARTLAAVLAHRFTEQGPAAVLTQLLDTAVVDGPVRADAAVLLGRATVNLLTGLALEHEAPLAPDDALRAAVLGHIRQRLGDPDLGVAALAAHHGMSVRTLHRLFQDQEWTLAETIRNLRLDAVRADLGDPQLAGRSIMAIAAARGFRDQAHLTRVFKARFGITPAVVRRG</sequence>
<evidence type="ECO:0000256" key="1">
    <source>
        <dbReference type="ARBA" id="ARBA00023015"/>
    </source>
</evidence>
<dbReference type="Pfam" id="PF12833">
    <property type="entry name" value="HTH_18"/>
    <property type="match status" value="1"/>
</dbReference>
<proteinExistence type="predicted"/>
<dbReference type="OrthoDB" id="9799345at2"/>
<accession>A0A255GED7</accession>
<gene>
    <name evidence="4" type="ORF">CGZ94_13320</name>
</gene>